<dbReference type="OrthoDB" id="6057796at2"/>
<dbReference type="Pfam" id="PF04338">
    <property type="entry name" value="DUF481"/>
    <property type="match status" value="1"/>
</dbReference>
<dbReference type="Proteomes" id="UP000269708">
    <property type="component" value="Unassembled WGS sequence"/>
</dbReference>
<evidence type="ECO:0000313" key="3">
    <source>
        <dbReference type="Proteomes" id="UP000269708"/>
    </source>
</evidence>
<sequence length="219" mass="24137">MLGALAYALLSGPFVTMPLPVVTGDPTLIAIASDPAQMRLYCFSTRCGDEEWRLALAPPRDPIIPARREAPPPLPGSQRYAALSAPATPRESRELYSNDYRIGGRFGVQALRNGPTELGLKLGAGYRLAPLHDDGINRPGAVFRGELNFGQRFGERARWTQRVQFESGHGEAFVKQSVSLDVNLWPNWTLESDFAIRHDTQSGGGSETAESTIELRRRF</sequence>
<dbReference type="RefSeq" id="WP_158635733.1">
    <property type="nucleotide sequence ID" value="NZ_RKQN01000002.1"/>
</dbReference>
<dbReference type="AlphaFoldDB" id="A0A3N4VDC1"/>
<gene>
    <name evidence="2" type="ORF">EDC50_1619</name>
</gene>
<evidence type="ECO:0000313" key="2">
    <source>
        <dbReference type="EMBL" id="RPE79793.1"/>
    </source>
</evidence>
<reference evidence="2 3" key="1">
    <citation type="submission" date="2018-11" db="EMBL/GenBank/DDBJ databases">
        <title>Genomic Encyclopedia of Type Strains, Phase IV (KMG-IV): sequencing the most valuable type-strain genomes for metagenomic binning, comparative biology and taxonomic classification.</title>
        <authorList>
            <person name="Goeker M."/>
        </authorList>
    </citation>
    <scope>NUCLEOTIDE SEQUENCE [LARGE SCALE GENOMIC DNA]</scope>
    <source>
        <strain evidence="2 3">DSM 25623</strain>
    </source>
</reference>
<name>A0A3N4VDC1_9GAMM</name>
<dbReference type="EMBL" id="RKQN01000002">
    <property type="protein sequence ID" value="RPE79793.1"/>
    <property type="molecule type" value="Genomic_DNA"/>
</dbReference>
<evidence type="ECO:0000256" key="1">
    <source>
        <dbReference type="SAM" id="MobiDB-lite"/>
    </source>
</evidence>
<comment type="caution">
    <text evidence="2">The sequence shown here is derived from an EMBL/GenBank/DDBJ whole genome shotgun (WGS) entry which is preliminary data.</text>
</comment>
<keyword evidence="3" id="KW-1185">Reference proteome</keyword>
<protein>
    <submittedName>
        <fullName evidence="2">Uncharacterized protein DUF481</fullName>
    </submittedName>
</protein>
<dbReference type="InterPro" id="IPR007433">
    <property type="entry name" value="DUF481"/>
</dbReference>
<organism evidence="2 3">
    <name type="scientific">Vulcaniibacterium tengchongense</name>
    <dbReference type="NCBI Taxonomy" id="1273429"/>
    <lineage>
        <taxon>Bacteria</taxon>
        <taxon>Pseudomonadati</taxon>
        <taxon>Pseudomonadota</taxon>
        <taxon>Gammaproteobacteria</taxon>
        <taxon>Lysobacterales</taxon>
        <taxon>Lysobacteraceae</taxon>
        <taxon>Vulcaniibacterium</taxon>
    </lineage>
</organism>
<feature type="region of interest" description="Disordered" evidence="1">
    <location>
        <begin position="199"/>
        <end position="219"/>
    </location>
</feature>
<accession>A0A3N4VDC1</accession>
<proteinExistence type="predicted"/>